<dbReference type="KEGG" id="thf:MA03_01230"/>
<proteinExistence type="predicted"/>
<protein>
    <recommendedName>
        <fullName evidence="3">Roadblock/LAMTOR2 domain-containing protein</fullName>
    </recommendedName>
</protein>
<dbReference type="Proteomes" id="UP000067434">
    <property type="component" value="Chromosome"/>
</dbReference>
<evidence type="ECO:0008006" key="3">
    <source>
        <dbReference type="Google" id="ProtNLM"/>
    </source>
</evidence>
<evidence type="ECO:0000313" key="1">
    <source>
        <dbReference type="EMBL" id="AKG38184.1"/>
    </source>
</evidence>
<gene>
    <name evidence="1" type="ORF">MA03_01230</name>
</gene>
<dbReference type="PATRIC" id="fig|1550241.5.peg.251"/>
<reference evidence="1 2" key="1">
    <citation type="journal article" date="2015" name="Stand. Genomic Sci.">
        <title>Complete genome sequence of and proposal of Thermofilum uzonense sp. nov. a novel hyperthermophilic crenarchaeon and emended description of the genus Thermofilum.</title>
        <authorList>
            <person name="Toshchakov S.V."/>
            <person name="Korzhenkov A.A."/>
            <person name="Samarov N.I."/>
            <person name="Mazunin I.O."/>
            <person name="Mozhey O.I."/>
            <person name="Shmyr I.S."/>
            <person name="Derbikova K.S."/>
            <person name="Taranov E.A."/>
            <person name="Dominova I.N."/>
            <person name="Bonch-Osmolovskaya E.A."/>
            <person name="Patrushev M.V."/>
            <person name="Podosokorskaya O.A."/>
            <person name="Kublanov I.V."/>
        </authorList>
    </citation>
    <scope>NUCLEOTIDE SEQUENCE [LARGE SCALE GENOMIC DNA]</scope>
    <source>
        <strain evidence="1 2">1807-2</strain>
    </source>
</reference>
<accession>A0A0F7FHA0</accession>
<name>A0A0F7FHA0_9CREN</name>
<organism evidence="1 2">
    <name type="scientific">Infirmifilum uzonense</name>
    <dbReference type="NCBI Taxonomy" id="1550241"/>
    <lineage>
        <taxon>Archaea</taxon>
        <taxon>Thermoproteota</taxon>
        <taxon>Thermoprotei</taxon>
        <taxon>Thermofilales</taxon>
        <taxon>Thermofilaceae</taxon>
        <taxon>Infirmifilum</taxon>
    </lineage>
</organism>
<dbReference type="GeneID" id="25400811"/>
<evidence type="ECO:0000313" key="2">
    <source>
        <dbReference type="Proteomes" id="UP000067434"/>
    </source>
</evidence>
<sequence>MEEVIERVKLEVQSFLTGNPRYQGALIVFGGNVLEIGEVKKEAGEVVINAVNFIAATFKQLLAGSPRYFVAEGKDYGISYGKFGFDRIIILFYKNIPLGTAMYDVKNLAQKLWSLTG</sequence>
<dbReference type="EMBL" id="CP009961">
    <property type="protein sequence ID" value="AKG38184.1"/>
    <property type="molecule type" value="Genomic_DNA"/>
</dbReference>
<dbReference type="STRING" id="1550241.MA03_01230"/>
<dbReference type="HOGENOM" id="CLU_2079551_0_0_2"/>
<dbReference type="AlphaFoldDB" id="A0A0F7FHA0"/>
<keyword evidence="2" id="KW-1185">Reference proteome</keyword>
<dbReference type="RefSeq" id="WP_052883530.1">
    <property type="nucleotide sequence ID" value="NZ_CP009961.1"/>
</dbReference>